<name>A0A835XJV1_9CHLO</name>
<gene>
    <name evidence="6" type="ORF">HYH03_016423</name>
</gene>
<evidence type="ECO:0000259" key="5">
    <source>
        <dbReference type="PROSITE" id="PS50097"/>
    </source>
</evidence>
<dbReference type="Proteomes" id="UP000612055">
    <property type="component" value="Unassembled WGS sequence"/>
</dbReference>
<proteinExistence type="predicted"/>
<feature type="compositionally biased region" description="Low complexity" evidence="4">
    <location>
        <begin position="174"/>
        <end position="183"/>
    </location>
</feature>
<dbReference type="Gene3D" id="2.120.10.30">
    <property type="entry name" value="TolB, C-terminal domain"/>
    <property type="match status" value="1"/>
</dbReference>
<dbReference type="EMBL" id="JAEHOE010000142">
    <property type="protein sequence ID" value="KAG2484769.1"/>
    <property type="molecule type" value="Genomic_DNA"/>
</dbReference>
<dbReference type="PANTHER" id="PTHR46231:SF1">
    <property type="entry name" value="ANKYRIN REPEAT AND BTB_POZ DOMAIN-CONTAINING PROTEIN 1"/>
    <property type="match status" value="1"/>
</dbReference>
<protein>
    <recommendedName>
        <fullName evidence="5">BTB domain-containing protein</fullName>
    </recommendedName>
</protein>
<keyword evidence="2" id="KW-0677">Repeat</keyword>
<evidence type="ECO:0000256" key="4">
    <source>
        <dbReference type="SAM" id="MobiDB-lite"/>
    </source>
</evidence>
<sequence length="541" mass="54749">MDRTDVPLPSPATGVVVRPCKDGGEAVLVLFNDGFRPLEGGALGRTFRLGDPLALRDAEGQPYTQGPGTWRAVYEPLSGCVFFREGHALMRLDADNVVTLAAGHKTEQGTADGEGGAARFHSCVPLAADGRGAIYLLDNNYTIIRKAAPSQEAPAPGAAPTSITAASVSGAASSAPATGGPAADGNSSAGAVDAEGGAAPASSKGTGEGGTCAAKPAASALTIATLPGVVTPSGGWVSLAYVPAYDSLLACTATAVYRIPLDAAAGHAPVLLAGLQGQCGKTDGFAPAARFSAIGGSAMGDAGVLHLVDGGALRTLDAWGEARTLVPSVTGWCASQPLACMARAGGKGGGGVASFGTAGGANASVLVLLLPKSGKRTFTAVGGEAFDAHRSVLCAGSEFFARMLEGGFAEGGAGPTEPVELREADPRAFQALLEYMYSGRLDVPDALLRPTCELAGRMLLPPELQGWLQGRLLGRATPGTAIDDLVWADRHGMSELAAQLKARIVRHRALVKAGGGEARAALERLAGHSTALIIELTWMLL</sequence>
<evidence type="ECO:0000256" key="3">
    <source>
        <dbReference type="ARBA" id="ARBA00023043"/>
    </source>
</evidence>
<comment type="caution">
    <text evidence="6">The sequence shown here is derived from an EMBL/GenBank/DDBJ whole genome shotgun (WGS) entry which is preliminary data.</text>
</comment>
<dbReference type="SUPFAM" id="SSF54695">
    <property type="entry name" value="POZ domain"/>
    <property type="match status" value="1"/>
</dbReference>
<evidence type="ECO:0000256" key="2">
    <source>
        <dbReference type="ARBA" id="ARBA00022737"/>
    </source>
</evidence>
<dbReference type="Pfam" id="PF00651">
    <property type="entry name" value="BTB"/>
    <property type="match status" value="1"/>
</dbReference>
<dbReference type="GO" id="GO:0005737">
    <property type="term" value="C:cytoplasm"/>
    <property type="evidence" value="ECO:0007669"/>
    <property type="project" value="TreeGrafter"/>
</dbReference>
<evidence type="ECO:0000313" key="6">
    <source>
        <dbReference type="EMBL" id="KAG2484769.1"/>
    </source>
</evidence>
<comment type="pathway">
    <text evidence="1">Protein modification; protein ubiquitination.</text>
</comment>
<keyword evidence="7" id="KW-1185">Reference proteome</keyword>
<organism evidence="6 7">
    <name type="scientific">Edaphochlamys debaryana</name>
    <dbReference type="NCBI Taxonomy" id="47281"/>
    <lineage>
        <taxon>Eukaryota</taxon>
        <taxon>Viridiplantae</taxon>
        <taxon>Chlorophyta</taxon>
        <taxon>core chlorophytes</taxon>
        <taxon>Chlorophyceae</taxon>
        <taxon>CS clade</taxon>
        <taxon>Chlamydomonadales</taxon>
        <taxon>Chlamydomonadales incertae sedis</taxon>
        <taxon>Edaphochlamys</taxon>
    </lineage>
</organism>
<dbReference type="InterPro" id="IPR044515">
    <property type="entry name" value="ABTB1"/>
</dbReference>
<dbReference type="CDD" id="cd18186">
    <property type="entry name" value="BTB_POZ_ZBTB_KLHL-like"/>
    <property type="match status" value="1"/>
</dbReference>
<evidence type="ECO:0000256" key="1">
    <source>
        <dbReference type="ARBA" id="ARBA00004906"/>
    </source>
</evidence>
<dbReference type="GO" id="GO:0000151">
    <property type="term" value="C:ubiquitin ligase complex"/>
    <property type="evidence" value="ECO:0007669"/>
    <property type="project" value="TreeGrafter"/>
</dbReference>
<dbReference type="PROSITE" id="PS50097">
    <property type="entry name" value="BTB"/>
    <property type="match status" value="1"/>
</dbReference>
<accession>A0A835XJV1</accession>
<dbReference type="PANTHER" id="PTHR46231">
    <property type="entry name" value="ANKYRIN REPEAT AND BTB/POZ DOMAIN-CONTAINING PROTEIN 1"/>
    <property type="match status" value="1"/>
</dbReference>
<dbReference type="InterPro" id="IPR011333">
    <property type="entry name" value="SKP1/BTB/POZ_sf"/>
</dbReference>
<feature type="domain" description="BTB" evidence="5">
    <location>
        <begin position="375"/>
        <end position="445"/>
    </location>
</feature>
<dbReference type="Gene3D" id="3.30.710.10">
    <property type="entry name" value="Potassium Channel Kv1.1, Chain A"/>
    <property type="match status" value="1"/>
</dbReference>
<feature type="region of interest" description="Disordered" evidence="4">
    <location>
        <begin position="174"/>
        <end position="209"/>
    </location>
</feature>
<evidence type="ECO:0000313" key="7">
    <source>
        <dbReference type="Proteomes" id="UP000612055"/>
    </source>
</evidence>
<dbReference type="InterPro" id="IPR000210">
    <property type="entry name" value="BTB/POZ_dom"/>
</dbReference>
<keyword evidence="3" id="KW-0040">ANK repeat</keyword>
<dbReference type="OrthoDB" id="534632at2759"/>
<dbReference type="SMART" id="SM00225">
    <property type="entry name" value="BTB"/>
    <property type="match status" value="1"/>
</dbReference>
<dbReference type="AlphaFoldDB" id="A0A835XJV1"/>
<reference evidence="6" key="1">
    <citation type="journal article" date="2020" name="bioRxiv">
        <title>Comparative genomics of Chlamydomonas.</title>
        <authorList>
            <person name="Craig R.J."/>
            <person name="Hasan A.R."/>
            <person name="Ness R.W."/>
            <person name="Keightley P.D."/>
        </authorList>
    </citation>
    <scope>NUCLEOTIDE SEQUENCE</scope>
    <source>
        <strain evidence="6">CCAP 11/70</strain>
    </source>
</reference>
<dbReference type="InterPro" id="IPR011042">
    <property type="entry name" value="6-blade_b-propeller_TolB-like"/>
</dbReference>